<keyword evidence="4" id="KW-1185">Reference proteome</keyword>
<protein>
    <submittedName>
        <fullName evidence="3">SPOR domain-containing protein</fullName>
    </submittedName>
</protein>
<feature type="region of interest" description="Disordered" evidence="1">
    <location>
        <begin position="45"/>
        <end position="64"/>
    </location>
</feature>
<dbReference type="PANTHER" id="PTHR38687:SF1">
    <property type="entry name" value="CELL DIVISION PROTEIN DEDD"/>
    <property type="match status" value="1"/>
</dbReference>
<sequence>MMSSKIRNRLIGIISLILFSLIIAPYVITDKTKKTTTTIPLLPSTNNLETDNNQLSPSASLDNRNNIDFQVNNSDQHEQYPANNQSSYSPSDKGYVIQLVALKNKQKIDELIALLRLNNYDVYTVPQVVKDGQLTRLLVGNYQTREQADMVIIDLENLTKLKGYILQ</sequence>
<evidence type="ECO:0000313" key="4">
    <source>
        <dbReference type="Proteomes" id="UP000651208"/>
    </source>
</evidence>
<dbReference type="Pfam" id="PF05036">
    <property type="entry name" value="SPOR"/>
    <property type="match status" value="1"/>
</dbReference>
<dbReference type="InterPro" id="IPR036680">
    <property type="entry name" value="SPOR-like_sf"/>
</dbReference>
<dbReference type="EMBL" id="JABURY010000019">
    <property type="protein sequence ID" value="MBC9131595.1"/>
    <property type="molecule type" value="Genomic_DNA"/>
</dbReference>
<reference evidence="3 4" key="1">
    <citation type="submission" date="2020-06" db="EMBL/GenBank/DDBJ databases">
        <title>Frischella cerana isolated from Apis cerana gut homogenate.</title>
        <authorList>
            <person name="Wolter L.A."/>
            <person name="Suenami S."/>
            <person name="Miyazaki R."/>
        </authorList>
    </citation>
    <scope>NUCLEOTIDE SEQUENCE [LARGE SCALE GENOMIC DNA]</scope>
    <source>
        <strain evidence="3 4">Ac13</strain>
    </source>
</reference>
<comment type="caution">
    <text evidence="3">The sequence shown here is derived from an EMBL/GenBank/DDBJ whole genome shotgun (WGS) entry which is preliminary data.</text>
</comment>
<evidence type="ECO:0000256" key="1">
    <source>
        <dbReference type="SAM" id="MobiDB-lite"/>
    </source>
</evidence>
<dbReference type="InterPro" id="IPR052521">
    <property type="entry name" value="Cell_div_SPOR-domain"/>
</dbReference>
<dbReference type="InterPro" id="IPR007730">
    <property type="entry name" value="SPOR-like_dom"/>
</dbReference>
<organism evidence="3 4">
    <name type="scientific">Frischella japonica</name>
    <dbReference type="NCBI Taxonomy" id="2741544"/>
    <lineage>
        <taxon>Bacteria</taxon>
        <taxon>Pseudomonadati</taxon>
        <taxon>Pseudomonadota</taxon>
        <taxon>Gammaproteobacteria</taxon>
        <taxon>Orbales</taxon>
        <taxon>Orbaceae</taxon>
        <taxon>Frischella</taxon>
    </lineage>
</organism>
<dbReference type="SUPFAM" id="SSF110997">
    <property type="entry name" value="Sporulation related repeat"/>
    <property type="match status" value="1"/>
</dbReference>
<name>A0ABR7QZT9_9GAMM</name>
<dbReference type="RefSeq" id="WP_187756039.1">
    <property type="nucleotide sequence ID" value="NZ_JABURY010000019.1"/>
</dbReference>
<dbReference type="Gene3D" id="3.30.70.1070">
    <property type="entry name" value="Sporulation related repeat"/>
    <property type="match status" value="1"/>
</dbReference>
<evidence type="ECO:0000259" key="2">
    <source>
        <dbReference type="PROSITE" id="PS51724"/>
    </source>
</evidence>
<feature type="domain" description="SPOR" evidence="2">
    <location>
        <begin position="89"/>
        <end position="167"/>
    </location>
</feature>
<gene>
    <name evidence="3" type="ORF">FcAc13_09800</name>
</gene>
<dbReference type="PANTHER" id="PTHR38687">
    <property type="entry name" value="CELL DIVISION PROTEIN DEDD-RELATED"/>
    <property type="match status" value="1"/>
</dbReference>
<accession>A0ABR7QZT9</accession>
<dbReference type="PROSITE" id="PS51724">
    <property type="entry name" value="SPOR"/>
    <property type="match status" value="1"/>
</dbReference>
<dbReference type="Proteomes" id="UP000651208">
    <property type="component" value="Unassembled WGS sequence"/>
</dbReference>
<evidence type="ECO:0000313" key="3">
    <source>
        <dbReference type="EMBL" id="MBC9131595.1"/>
    </source>
</evidence>
<proteinExistence type="predicted"/>